<evidence type="ECO:0000313" key="7">
    <source>
        <dbReference type="Proteomes" id="UP000655225"/>
    </source>
</evidence>
<dbReference type="SUPFAM" id="SSF51045">
    <property type="entry name" value="WW domain"/>
    <property type="match status" value="1"/>
</dbReference>
<dbReference type="AlphaFoldDB" id="A0A834YKR5"/>
<dbReference type="Gene3D" id="2.20.70.10">
    <property type="match status" value="1"/>
</dbReference>
<reference evidence="6 7" key="1">
    <citation type="submission" date="2020-04" db="EMBL/GenBank/DDBJ databases">
        <title>Plant Genome Project.</title>
        <authorList>
            <person name="Zhang R.-G."/>
        </authorList>
    </citation>
    <scope>NUCLEOTIDE SEQUENCE [LARGE SCALE GENOMIC DNA]</scope>
    <source>
        <strain evidence="6">YNK0</strain>
        <tissue evidence="6">Leaf</tissue>
    </source>
</reference>
<evidence type="ECO:0000256" key="1">
    <source>
        <dbReference type="ARBA" id="ARBA00004496"/>
    </source>
</evidence>
<evidence type="ECO:0000256" key="2">
    <source>
        <dbReference type="ARBA" id="ARBA00022490"/>
    </source>
</evidence>
<comment type="caution">
    <text evidence="6">The sequence shown here is derived from an EMBL/GenBank/DDBJ whole genome shotgun (WGS) entry which is preliminary data.</text>
</comment>
<evidence type="ECO:0000256" key="4">
    <source>
        <dbReference type="SAM" id="MobiDB-lite"/>
    </source>
</evidence>
<keyword evidence="3" id="KW-0597">Phosphoprotein</keyword>
<keyword evidence="7" id="KW-1185">Reference proteome</keyword>
<dbReference type="Proteomes" id="UP000655225">
    <property type="component" value="Unassembled WGS sequence"/>
</dbReference>
<dbReference type="GO" id="GO:0005737">
    <property type="term" value="C:cytoplasm"/>
    <property type="evidence" value="ECO:0007669"/>
    <property type="project" value="UniProtKB-SubCell"/>
</dbReference>
<dbReference type="OMA" id="ESEGDHI"/>
<dbReference type="InterPro" id="IPR036020">
    <property type="entry name" value="WW_dom_sf"/>
</dbReference>
<evidence type="ECO:0000259" key="5">
    <source>
        <dbReference type="PROSITE" id="PS50020"/>
    </source>
</evidence>
<accession>A0A834YKR5</accession>
<gene>
    <name evidence="6" type="ORF">HHK36_025241</name>
</gene>
<feature type="region of interest" description="Disordered" evidence="4">
    <location>
        <begin position="74"/>
        <end position="119"/>
    </location>
</feature>
<dbReference type="InterPro" id="IPR051105">
    <property type="entry name" value="WWC/KIBRA_Hippo_Reg"/>
</dbReference>
<evidence type="ECO:0000256" key="3">
    <source>
        <dbReference type="ARBA" id="ARBA00022553"/>
    </source>
</evidence>
<dbReference type="OrthoDB" id="1930512at2759"/>
<dbReference type="PANTHER" id="PTHR14791">
    <property type="entry name" value="BOMB/KIRA PROTEINS"/>
    <property type="match status" value="1"/>
</dbReference>
<dbReference type="PANTHER" id="PTHR14791:SF29">
    <property type="entry name" value="PROTEIN KIBRA"/>
    <property type="match status" value="1"/>
</dbReference>
<dbReference type="EMBL" id="JABCRI010000018">
    <property type="protein sequence ID" value="KAF8390714.1"/>
    <property type="molecule type" value="Genomic_DNA"/>
</dbReference>
<comment type="subcellular location">
    <subcellularLocation>
        <location evidence="1">Cytoplasm</location>
    </subcellularLocation>
</comment>
<protein>
    <recommendedName>
        <fullName evidence="5">WW domain-containing protein</fullName>
    </recommendedName>
</protein>
<sequence>MARITASLERSLQNVSLNHNGGVAGGEAGRLAAPLAPGNLRNTGIIIDLNSHNPLPPQWQQFLDLETGEIYYINRRNGTKTREDPRKAARFGGYSNSEEDSSYDSEGSSSGSSPDSVIDYRDEEDNVLVVAGCKTCLMYFMVMKRVEECPKCSGNLLRFDRPENGFP</sequence>
<feature type="domain" description="WW" evidence="5">
    <location>
        <begin position="53"/>
        <end position="87"/>
    </location>
</feature>
<proteinExistence type="predicted"/>
<feature type="compositionally biased region" description="Low complexity" evidence="4">
    <location>
        <begin position="104"/>
        <end position="116"/>
    </location>
</feature>
<dbReference type="Pfam" id="PF00397">
    <property type="entry name" value="WW"/>
    <property type="match status" value="1"/>
</dbReference>
<dbReference type="PROSITE" id="PS50020">
    <property type="entry name" value="WW_DOMAIN_2"/>
    <property type="match status" value="1"/>
</dbReference>
<name>A0A834YKR5_TETSI</name>
<evidence type="ECO:0000313" key="6">
    <source>
        <dbReference type="EMBL" id="KAF8390714.1"/>
    </source>
</evidence>
<organism evidence="6 7">
    <name type="scientific">Tetracentron sinense</name>
    <name type="common">Spur-leaf</name>
    <dbReference type="NCBI Taxonomy" id="13715"/>
    <lineage>
        <taxon>Eukaryota</taxon>
        <taxon>Viridiplantae</taxon>
        <taxon>Streptophyta</taxon>
        <taxon>Embryophyta</taxon>
        <taxon>Tracheophyta</taxon>
        <taxon>Spermatophyta</taxon>
        <taxon>Magnoliopsida</taxon>
        <taxon>Trochodendrales</taxon>
        <taxon>Trochodendraceae</taxon>
        <taxon>Tetracentron</taxon>
    </lineage>
</organism>
<dbReference type="InterPro" id="IPR001202">
    <property type="entry name" value="WW_dom"/>
</dbReference>
<keyword evidence="2" id="KW-0963">Cytoplasm</keyword>